<feature type="non-terminal residue" evidence="1">
    <location>
        <position position="70"/>
    </location>
</feature>
<organism evidence="1">
    <name type="scientific">Arion vulgaris</name>
    <dbReference type="NCBI Taxonomy" id="1028688"/>
    <lineage>
        <taxon>Eukaryota</taxon>
        <taxon>Metazoa</taxon>
        <taxon>Spiralia</taxon>
        <taxon>Lophotrochozoa</taxon>
        <taxon>Mollusca</taxon>
        <taxon>Gastropoda</taxon>
        <taxon>Heterobranchia</taxon>
        <taxon>Euthyneura</taxon>
        <taxon>Panpulmonata</taxon>
        <taxon>Eupulmonata</taxon>
        <taxon>Stylommatophora</taxon>
        <taxon>Helicina</taxon>
        <taxon>Arionoidea</taxon>
        <taxon>Arionidae</taxon>
        <taxon>Arion</taxon>
    </lineage>
</organism>
<feature type="non-terminal residue" evidence="1">
    <location>
        <position position="1"/>
    </location>
</feature>
<reference evidence="1" key="1">
    <citation type="submission" date="2014-12" db="EMBL/GenBank/DDBJ databases">
        <title>Insight into the proteome of Arion vulgaris.</title>
        <authorList>
            <person name="Aradska J."/>
            <person name="Bulat T."/>
            <person name="Smidak R."/>
            <person name="Sarate P."/>
            <person name="Gangsoo J."/>
            <person name="Sialana F."/>
            <person name="Bilban M."/>
            <person name="Lubec G."/>
        </authorList>
    </citation>
    <scope>NUCLEOTIDE SEQUENCE</scope>
    <source>
        <tissue evidence="1">Skin</tissue>
    </source>
</reference>
<name>A0A0B6YLK5_9EUPU</name>
<evidence type="ECO:0000313" key="1">
    <source>
        <dbReference type="EMBL" id="CEK57094.1"/>
    </source>
</evidence>
<proteinExistence type="predicted"/>
<protein>
    <submittedName>
        <fullName evidence="1">Uncharacterized protein</fullName>
    </submittedName>
</protein>
<dbReference type="EMBL" id="HACG01010229">
    <property type="protein sequence ID" value="CEK57094.1"/>
    <property type="molecule type" value="Transcribed_RNA"/>
</dbReference>
<sequence length="70" mass="7590">EKAVQYDDDDGSDILADFKSNNKAIPSENLINEVVLILTFLTDRLEVVASTGQGKQTLPLLLEGVNTVLS</sequence>
<accession>A0A0B6YLK5</accession>
<gene>
    <name evidence="1" type="primary">ORF29261</name>
</gene>
<dbReference type="AlphaFoldDB" id="A0A0B6YLK5"/>